<evidence type="ECO:0000256" key="5">
    <source>
        <dbReference type="ARBA" id="ARBA00022747"/>
    </source>
</evidence>
<comment type="caution">
    <text evidence="8">The sequence shown here is derived from an EMBL/GenBank/DDBJ whole genome shotgun (WGS) entry which is preliminary data.</text>
</comment>
<dbReference type="GO" id="GO:0008168">
    <property type="term" value="F:methyltransferase activity"/>
    <property type="evidence" value="ECO:0007669"/>
    <property type="project" value="UniProtKB-KW"/>
</dbReference>
<dbReference type="PROSITE" id="PS51679">
    <property type="entry name" value="SAM_MT_C5"/>
    <property type="match status" value="1"/>
</dbReference>
<dbReference type="PANTHER" id="PTHR10629:SF52">
    <property type="entry name" value="DNA (CYTOSINE-5)-METHYLTRANSFERASE 1"/>
    <property type="match status" value="1"/>
</dbReference>
<comment type="catalytic activity">
    <reaction evidence="6">
        <text>a 2'-deoxycytidine in DNA + S-adenosyl-L-methionine = a 5-methyl-2'-deoxycytidine in DNA + S-adenosyl-L-homocysteine + H(+)</text>
        <dbReference type="Rhea" id="RHEA:13681"/>
        <dbReference type="Rhea" id="RHEA-COMP:11369"/>
        <dbReference type="Rhea" id="RHEA-COMP:11370"/>
        <dbReference type="ChEBI" id="CHEBI:15378"/>
        <dbReference type="ChEBI" id="CHEBI:57856"/>
        <dbReference type="ChEBI" id="CHEBI:59789"/>
        <dbReference type="ChEBI" id="CHEBI:85452"/>
        <dbReference type="ChEBI" id="CHEBI:85454"/>
        <dbReference type="EC" id="2.1.1.37"/>
    </reaction>
</comment>
<dbReference type="EC" id="2.1.1.37" evidence="1"/>
<evidence type="ECO:0000256" key="4">
    <source>
        <dbReference type="ARBA" id="ARBA00022691"/>
    </source>
</evidence>
<evidence type="ECO:0000313" key="8">
    <source>
        <dbReference type="EMBL" id="GAA4338661.1"/>
    </source>
</evidence>
<gene>
    <name evidence="8" type="ORF">GCM10023149_48780</name>
</gene>
<keyword evidence="2 7" id="KW-0489">Methyltransferase</keyword>
<dbReference type="Proteomes" id="UP001500582">
    <property type="component" value="Unassembled WGS sequence"/>
</dbReference>
<dbReference type="InterPro" id="IPR029063">
    <property type="entry name" value="SAM-dependent_MTases_sf"/>
</dbReference>
<protein>
    <recommendedName>
        <fullName evidence="1">DNA (cytosine-5-)-methyltransferase</fullName>
        <ecNumber evidence="1">2.1.1.37</ecNumber>
    </recommendedName>
</protein>
<dbReference type="Gene3D" id="3.40.50.150">
    <property type="entry name" value="Vaccinia Virus protein VP39"/>
    <property type="match status" value="1"/>
</dbReference>
<reference evidence="9" key="1">
    <citation type="journal article" date="2019" name="Int. J. Syst. Evol. Microbiol.">
        <title>The Global Catalogue of Microorganisms (GCM) 10K type strain sequencing project: providing services to taxonomists for standard genome sequencing and annotation.</title>
        <authorList>
            <consortium name="The Broad Institute Genomics Platform"/>
            <consortium name="The Broad Institute Genome Sequencing Center for Infectious Disease"/>
            <person name="Wu L."/>
            <person name="Ma J."/>
        </authorList>
    </citation>
    <scope>NUCLEOTIDE SEQUENCE [LARGE SCALE GENOMIC DNA]</scope>
    <source>
        <strain evidence="9">JCM 17705</strain>
    </source>
</reference>
<organism evidence="8 9">
    <name type="scientific">Mucilaginibacter gynuensis</name>
    <dbReference type="NCBI Taxonomy" id="1302236"/>
    <lineage>
        <taxon>Bacteria</taxon>
        <taxon>Pseudomonadati</taxon>
        <taxon>Bacteroidota</taxon>
        <taxon>Sphingobacteriia</taxon>
        <taxon>Sphingobacteriales</taxon>
        <taxon>Sphingobacteriaceae</taxon>
        <taxon>Mucilaginibacter</taxon>
    </lineage>
</organism>
<evidence type="ECO:0000256" key="3">
    <source>
        <dbReference type="ARBA" id="ARBA00022679"/>
    </source>
</evidence>
<dbReference type="RefSeq" id="WP_345213829.1">
    <property type="nucleotide sequence ID" value="NZ_BAABFT010000021.1"/>
</dbReference>
<proteinExistence type="inferred from homology"/>
<evidence type="ECO:0000313" key="9">
    <source>
        <dbReference type="Proteomes" id="UP001500582"/>
    </source>
</evidence>
<evidence type="ECO:0000256" key="7">
    <source>
        <dbReference type="PROSITE-ProRule" id="PRU01016"/>
    </source>
</evidence>
<dbReference type="EMBL" id="BAABFT010000021">
    <property type="protein sequence ID" value="GAA4338661.1"/>
    <property type="molecule type" value="Genomic_DNA"/>
</dbReference>
<dbReference type="Pfam" id="PF00145">
    <property type="entry name" value="DNA_methylase"/>
    <property type="match status" value="2"/>
</dbReference>
<accession>A0ABP8HG18</accession>
<evidence type="ECO:0000256" key="6">
    <source>
        <dbReference type="ARBA" id="ARBA00047422"/>
    </source>
</evidence>
<keyword evidence="4 7" id="KW-0949">S-adenosyl-L-methionine</keyword>
<feature type="active site" evidence="7">
    <location>
        <position position="94"/>
    </location>
</feature>
<dbReference type="GO" id="GO:0032259">
    <property type="term" value="P:methylation"/>
    <property type="evidence" value="ECO:0007669"/>
    <property type="project" value="UniProtKB-KW"/>
</dbReference>
<sequence length="617" mass="68178">MTPKFLIVDLFCGAGGTTTGFAMAERNGSGLAKVIACVNHDPIAIKSHWINHPDVKHFEEDIRTLDLTELIEITHQARLLNPDAKLILWASLECTNFSKAKGGQARDADSRTLADHLDRYVNAIDPDYIQIENVVEFMSWGPLDANGKPVSKKSGTDWMRWRKHICSFGYRDDWKELNSADFGAYTSRNRLFGCFAKSGLPIVWPAATHGKNPATGNMFAANVEKWKPVKDVLDFEDEGISIFNRKKPLVDASLERIEAGLIKFVAGGKDAFLLQYNSTGRNGDKKQAVTSTDSPSRVLTTQNRTGLCFIAKYYSGKPFGKVIPVTGPVGTITCVDGQSLVNCTPFIVQRNGGDPDSRVQSIDKPARTLTATGGNQELVQAEPFIMNTNFNNVGSSINEPAKTLLASRRHPYIVNPSFLAKYYGNGDNISSVEEPAGTLVTKDRFSKIQPVFFDKTFSGNGNINQCSSIEVPAGTIMPNDKHRLINCQPFILNPSHGGHCTGTDVPCVVIVARQDKAPLYLVQFTCDERVSIPIYEDDSEAMIRIKKFMALYGLSDIKMRMLKVSELLPIQGFPKDYQLAGNQTDQKKFIGNSVVPLVVKHWCEAMADKLIEERQAA</sequence>
<keyword evidence="5" id="KW-0680">Restriction system</keyword>
<dbReference type="SUPFAM" id="SSF53335">
    <property type="entry name" value="S-adenosyl-L-methionine-dependent methyltransferases"/>
    <property type="match status" value="1"/>
</dbReference>
<dbReference type="Gene3D" id="3.90.120.10">
    <property type="entry name" value="DNA Methylase, subunit A, domain 2"/>
    <property type="match status" value="1"/>
</dbReference>
<dbReference type="InterPro" id="IPR001525">
    <property type="entry name" value="C5_MeTfrase"/>
</dbReference>
<dbReference type="InterPro" id="IPR050390">
    <property type="entry name" value="C5-Methyltransferase"/>
</dbReference>
<keyword evidence="9" id="KW-1185">Reference proteome</keyword>
<name>A0ABP8HG18_9SPHI</name>
<evidence type="ECO:0000256" key="2">
    <source>
        <dbReference type="ARBA" id="ARBA00022603"/>
    </source>
</evidence>
<evidence type="ECO:0000256" key="1">
    <source>
        <dbReference type="ARBA" id="ARBA00011975"/>
    </source>
</evidence>
<keyword evidence="3 7" id="KW-0808">Transferase</keyword>
<comment type="similarity">
    <text evidence="7">Belongs to the class I-like SAM-binding methyltransferase superfamily. C5-methyltransferase family.</text>
</comment>
<dbReference type="PANTHER" id="PTHR10629">
    <property type="entry name" value="CYTOSINE-SPECIFIC METHYLTRANSFERASE"/>
    <property type="match status" value="1"/>
</dbReference>